<reference evidence="8 9" key="1">
    <citation type="submission" date="2017-08" db="EMBL/GenBank/DDBJ databases">
        <title>Acidophilic green algal genome provides insights into adaptation to an acidic environment.</title>
        <authorList>
            <person name="Hirooka S."/>
            <person name="Hirose Y."/>
            <person name="Kanesaki Y."/>
            <person name="Higuchi S."/>
            <person name="Fujiwara T."/>
            <person name="Onuma R."/>
            <person name="Era A."/>
            <person name="Ohbayashi R."/>
            <person name="Uzuka A."/>
            <person name="Nozaki H."/>
            <person name="Yoshikawa H."/>
            <person name="Miyagishima S.Y."/>
        </authorList>
    </citation>
    <scope>NUCLEOTIDE SEQUENCE [LARGE SCALE GENOMIC DNA]</scope>
    <source>
        <strain evidence="8 9">NIES-2499</strain>
    </source>
</reference>
<evidence type="ECO:0000256" key="3">
    <source>
        <dbReference type="ARBA" id="ARBA00022741"/>
    </source>
</evidence>
<dbReference type="GO" id="GO:0035299">
    <property type="term" value="F:inositol-1,3,4,5,6-pentakisphosphate 2-kinase activity"/>
    <property type="evidence" value="ECO:0007669"/>
    <property type="project" value="UniProtKB-EC"/>
</dbReference>
<evidence type="ECO:0000313" key="9">
    <source>
        <dbReference type="Proteomes" id="UP000232323"/>
    </source>
</evidence>
<dbReference type="Proteomes" id="UP000232323">
    <property type="component" value="Unassembled WGS sequence"/>
</dbReference>
<organism evidence="8 9">
    <name type="scientific">Chlamydomonas eustigma</name>
    <dbReference type="NCBI Taxonomy" id="1157962"/>
    <lineage>
        <taxon>Eukaryota</taxon>
        <taxon>Viridiplantae</taxon>
        <taxon>Chlorophyta</taxon>
        <taxon>core chlorophytes</taxon>
        <taxon>Chlorophyceae</taxon>
        <taxon>CS clade</taxon>
        <taxon>Chlamydomonadales</taxon>
        <taxon>Chlamydomonadaceae</taxon>
        <taxon>Chlamydomonas</taxon>
    </lineage>
</organism>
<dbReference type="EMBL" id="BEGY01000177">
    <property type="protein sequence ID" value="GAX85572.1"/>
    <property type="molecule type" value="Genomic_DNA"/>
</dbReference>
<feature type="compositionally biased region" description="Low complexity" evidence="7">
    <location>
        <begin position="95"/>
        <end position="110"/>
    </location>
</feature>
<feature type="compositionally biased region" description="Polar residues" evidence="7">
    <location>
        <begin position="113"/>
        <end position="198"/>
    </location>
</feature>
<protein>
    <recommendedName>
        <fullName evidence="1">inositol-pentakisphosphate 2-kinase</fullName>
        <ecNumber evidence="1">2.7.1.158</ecNumber>
    </recommendedName>
    <alternativeName>
        <fullName evidence="6">Ins(1,3,4,5,6)P5 2-kinase</fullName>
    </alternativeName>
</protein>
<evidence type="ECO:0000256" key="5">
    <source>
        <dbReference type="ARBA" id="ARBA00022840"/>
    </source>
</evidence>
<dbReference type="Pfam" id="PF06090">
    <property type="entry name" value="Ins_P5_2-kin"/>
    <property type="match status" value="1"/>
</dbReference>
<dbReference type="STRING" id="1157962.A0A250XRL1"/>
<dbReference type="EC" id="2.7.1.158" evidence="1"/>
<dbReference type="OrthoDB" id="272370at2759"/>
<accession>A0A250XRL1</accession>
<gene>
    <name evidence="8" type="ORF">CEUSTIGMA_g12987.t1</name>
</gene>
<proteinExistence type="predicted"/>
<dbReference type="PANTHER" id="PTHR14456:SF2">
    <property type="entry name" value="INOSITOL-PENTAKISPHOSPHATE 2-KINASE"/>
    <property type="match status" value="1"/>
</dbReference>
<dbReference type="InterPro" id="IPR009286">
    <property type="entry name" value="Ins_P5_2-kin"/>
</dbReference>
<evidence type="ECO:0000256" key="1">
    <source>
        <dbReference type="ARBA" id="ARBA00012023"/>
    </source>
</evidence>
<dbReference type="GO" id="GO:0005634">
    <property type="term" value="C:nucleus"/>
    <property type="evidence" value="ECO:0007669"/>
    <property type="project" value="TreeGrafter"/>
</dbReference>
<keyword evidence="4" id="KW-0418">Kinase</keyword>
<name>A0A250XRL1_9CHLO</name>
<dbReference type="PANTHER" id="PTHR14456">
    <property type="entry name" value="INOSITOL POLYPHOSPHATE KINASE 1"/>
    <property type="match status" value="1"/>
</dbReference>
<evidence type="ECO:0000256" key="4">
    <source>
        <dbReference type="ARBA" id="ARBA00022777"/>
    </source>
</evidence>
<dbReference type="GO" id="GO:0032958">
    <property type="term" value="P:inositol phosphate biosynthetic process"/>
    <property type="evidence" value="ECO:0007669"/>
    <property type="project" value="TreeGrafter"/>
</dbReference>
<feature type="region of interest" description="Disordered" evidence="7">
    <location>
        <begin position="95"/>
        <end position="198"/>
    </location>
</feature>
<dbReference type="AlphaFoldDB" id="A0A250XRL1"/>
<evidence type="ECO:0000313" key="8">
    <source>
        <dbReference type="EMBL" id="GAX85572.1"/>
    </source>
</evidence>
<evidence type="ECO:0000256" key="2">
    <source>
        <dbReference type="ARBA" id="ARBA00022679"/>
    </source>
</evidence>
<keyword evidence="2" id="KW-0808">Transferase</keyword>
<keyword evidence="9" id="KW-1185">Reference proteome</keyword>
<comment type="caution">
    <text evidence="8">The sequence shown here is derived from an EMBL/GenBank/DDBJ whole genome shotgun (WGS) entry which is preliminary data.</text>
</comment>
<keyword evidence="3" id="KW-0547">Nucleotide-binding</keyword>
<sequence>MGACYAQSGIQLPSDDFQNTDPTTCYTMDELDALGFSHYNPLDLFSGEESRMLKSLRALIQVPGNNLRMFLDGRLLLGGRPHAASQSSVYSASTTSAGASSASGTQQGPSLNYGATNGSQQGPSLNGATNGTQYTQQGPSLNGATNGTQYTQQGPSLNGATNGTQYTQQGPSLNGATNGTQYTQQGPSLNGATNGTQEKLSAPNKTILSEAAEALNTTSILSEAAEALFAARNREEHGHNGYYESSSYSSTTLSDADEGLQQLLRMLCAVLKHDGLLDRLKLTQQLQDESGGIEGAALLYQELVRNMTQQLQDESGGIEGAALLYQELVRNMTQQLQDESGGIEGAALLYQELVRNMTQQLQDERGGIEGAALLYQELVRNMTQPRIDEAGHNPALWENHHATSRMMRKDGGIVPKESGAHSTNCSTAISTPEGDSQGCCLVTCKGEAVEEELGTIEPSPAVGAHNEADVMMPSSHKGTELGCWSHSQKMAALRAFLTSATAKDCGIMICIQRCSFIEQLPQTDTERSRHAVKDDEAGGNAEMTPTHEPCVQKEGQQHMVLHHEGLSSATLHRLASSWPQLCKHVAMNSNLVGVANDDDKEGIIVLPLFEGTAPRSQVSSVVLDPANSAEADDNTRSEETFKVPRHLLMEVEEGAALLDPPSTLLLLIKSKGHGHSVIDPPWPSTLYRELFAVQVSLVDLDAKPSEKIPGYLSLDQSLVSFSLAHTNLLRALGYDIRRQ</sequence>
<keyword evidence="5" id="KW-0067">ATP-binding</keyword>
<dbReference type="GO" id="GO:0005524">
    <property type="term" value="F:ATP binding"/>
    <property type="evidence" value="ECO:0007669"/>
    <property type="project" value="UniProtKB-KW"/>
</dbReference>
<evidence type="ECO:0000256" key="6">
    <source>
        <dbReference type="ARBA" id="ARBA00029574"/>
    </source>
</evidence>
<evidence type="ECO:0000256" key="7">
    <source>
        <dbReference type="SAM" id="MobiDB-lite"/>
    </source>
</evidence>